<organism evidence="9 10">
    <name type="scientific">Rhynchospora pubera</name>
    <dbReference type="NCBI Taxonomy" id="906938"/>
    <lineage>
        <taxon>Eukaryota</taxon>
        <taxon>Viridiplantae</taxon>
        <taxon>Streptophyta</taxon>
        <taxon>Embryophyta</taxon>
        <taxon>Tracheophyta</taxon>
        <taxon>Spermatophyta</taxon>
        <taxon>Magnoliopsida</taxon>
        <taxon>Liliopsida</taxon>
        <taxon>Poales</taxon>
        <taxon>Cyperaceae</taxon>
        <taxon>Cyperoideae</taxon>
        <taxon>Rhynchosporeae</taxon>
        <taxon>Rhynchospora</taxon>
    </lineage>
</organism>
<sequence length="725" mass="81634">MPYMPASPGQQQSSLTATATATARCIVWFRRDLRVEDNPALSAGVRTGEVIPVFVWAPEEEGPYYPGRVSRWWLSQSLHHLDASLRRLGASPLLYRRSPNSGAALIDLVHHTRATNVFFNHLYDPLSLVRDHRLKELLTARGINVSSFNADLLYEPWEVNDENGQPFSTFAPFWNKCLSMPYDPAAPLLPPKSICSGDVSTGLSDSTVSFEDESERGSNALLARAWSPGWRNADRALMAFLNGPLIDYSTNRKKADGSSTSLLSPHLHFGELSVRKVFHLVRMKQLVWTNEGNKAGEESCSLFLRSIGLREYSRYMSFNHPCSHERPLLAHLRFFPWVIDETLFKAWRQGRTGYPLVDAGMRELWATGWLHDRIRVVVSSFFVKVLQLPWRWGMKYFWDTLLDADLESDALGWQYISGSLPDGRELDRIDNPEFEGYKFDPHGEYVRRWLPELARLPTEWIHHPWDAPEPVLQAAGVELGSNYPLPIIDLETAKSRLQDALAVMWQQEAASRAALENGTEEGLGDSELPPIDFPEDMQMELIETDPEPGPRPIRVNMVGQVRRREDQMVPSMTSSLIRVEEDEEVSNVSNDNLVHNLGNNLGHNAEVPTNAGFVGVGVDRLGENRGAGGNNTVNNNNNAWRFVGEPTEASSSFTGRGSQGVVPVWDPPSMSSRSEEPEISSGVFIDRHTVQPRRIMDWRQLPPAVTRSWDMENAVQPNFIGSTQS</sequence>
<feature type="site" description="Electron transfer via tryptophanyl radical" evidence="7">
    <location>
        <position position="390"/>
    </location>
</feature>
<dbReference type="GO" id="GO:0006950">
    <property type="term" value="P:response to stress"/>
    <property type="evidence" value="ECO:0007669"/>
    <property type="project" value="UniProtKB-ARBA"/>
</dbReference>
<dbReference type="InterPro" id="IPR006050">
    <property type="entry name" value="DNA_photolyase_N"/>
</dbReference>
<evidence type="ECO:0000256" key="1">
    <source>
        <dbReference type="ARBA" id="ARBA00001932"/>
    </source>
</evidence>
<comment type="caution">
    <text evidence="9">The sequence shown here is derived from an EMBL/GenBank/DDBJ whole genome shotgun (WGS) entry which is preliminary data.</text>
</comment>
<accession>A0AAV8FLN4</accession>
<evidence type="ECO:0000256" key="5">
    <source>
        <dbReference type="ARBA" id="ARBA00022991"/>
    </source>
</evidence>
<name>A0AAV8FLN4_9POAL</name>
<dbReference type="PRINTS" id="PR00147">
    <property type="entry name" value="DNAPHOTLYASE"/>
</dbReference>
<evidence type="ECO:0000313" key="9">
    <source>
        <dbReference type="EMBL" id="KAJ4794143.1"/>
    </source>
</evidence>
<dbReference type="InterPro" id="IPR002081">
    <property type="entry name" value="Cryptochrome/DNA_photolyase_1"/>
</dbReference>
<comment type="cofactor">
    <cofactor evidence="6">
        <name>FAD</name>
        <dbReference type="ChEBI" id="CHEBI:57692"/>
    </cofactor>
    <text evidence="6">Binds 1 FAD per subunit.</text>
</comment>
<protein>
    <submittedName>
        <fullName evidence="9">Cryptochrome-1</fullName>
    </submittedName>
</protein>
<dbReference type="GO" id="GO:0005737">
    <property type="term" value="C:cytoplasm"/>
    <property type="evidence" value="ECO:0007669"/>
    <property type="project" value="TreeGrafter"/>
</dbReference>
<feature type="domain" description="Photolyase/cryptochrome alpha/beta" evidence="8">
    <location>
        <begin position="23"/>
        <end position="153"/>
    </location>
</feature>
<keyword evidence="3 6" id="KW-0285">Flavoprotein</keyword>
<dbReference type="PROSITE" id="PS51645">
    <property type="entry name" value="PHR_CRY_ALPHA_BETA"/>
    <property type="match status" value="1"/>
</dbReference>
<dbReference type="AlphaFoldDB" id="A0AAV8FLN4"/>
<dbReference type="Proteomes" id="UP001140206">
    <property type="component" value="Chromosome 2"/>
</dbReference>
<keyword evidence="10" id="KW-1185">Reference proteome</keyword>
<evidence type="ECO:0000259" key="8">
    <source>
        <dbReference type="PROSITE" id="PS51645"/>
    </source>
</evidence>
<evidence type="ECO:0000256" key="6">
    <source>
        <dbReference type="PIRSR" id="PIRSR602081-1"/>
    </source>
</evidence>
<evidence type="ECO:0000256" key="3">
    <source>
        <dbReference type="ARBA" id="ARBA00022630"/>
    </source>
</evidence>
<dbReference type="InterPro" id="IPR036134">
    <property type="entry name" value="Crypto/Photolyase_FAD-like_sf"/>
</dbReference>
<dbReference type="GO" id="GO:0006139">
    <property type="term" value="P:nucleobase-containing compound metabolic process"/>
    <property type="evidence" value="ECO:0007669"/>
    <property type="project" value="UniProtKB-ARBA"/>
</dbReference>
<dbReference type="InterPro" id="IPR014729">
    <property type="entry name" value="Rossmann-like_a/b/a_fold"/>
</dbReference>
<evidence type="ECO:0000256" key="4">
    <source>
        <dbReference type="ARBA" id="ARBA00022827"/>
    </source>
</evidence>
<dbReference type="Gene3D" id="1.10.579.10">
    <property type="entry name" value="DNA Cyclobutane Dipyrimidine Photolyase, subunit A, domain 3"/>
    <property type="match status" value="1"/>
</dbReference>
<dbReference type="GO" id="GO:0043153">
    <property type="term" value="P:entrainment of circadian clock by photoperiod"/>
    <property type="evidence" value="ECO:0007669"/>
    <property type="project" value="TreeGrafter"/>
</dbReference>
<dbReference type="GO" id="GO:0003677">
    <property type="term" value="F:DNA binding"/>
    <property type="evidence" value="ECO:0007669"/>
    <property type="project" value="TreeGrafter"/>
</dbReference>
<dbReference type="PANTHER" id="PTHR11455:SF50">
    <property type="entry name" value="CRYPTOCHROME-1"/>
    <property type="match status" value="1"/>
</dbReference>
<dbReference type="Gene3D" id="1.25.40.80">
    <property type="match status" value="1"/>
</dbReference>
<gene>
    <name evidence="9" type="ORF">LUZ62_045389</name>
</gene>
<dbReference type="Pfam" id="PF03441">
    <property type="entry name" value="FAD_binding_7"/>
    <property type="match status" value="1"/>
</dbReference>
<feature type="site" description="Electron transfer via tryptophanyl radical" evidence="7">
    <location>
        <position position="337"/>
    </location>
</feature>
<dbReference type="PROSITE" id="PS00394">
    <property type="entry name" value="DNA_PHOTOLYASES_1_1"/>
    <property type="match status" value="1"/>
</dbReference>
<dbReference type="GO" id="GO:0009882">
    <property type="term" value="F:blue light photoreceptor activity"/>
    <property type="evidence" value="ECO:0007669"/>
    <property type="project" value="InterPro"/>
</dbReference>
<evidence type="ECO:0000313" key="10">
    <source>
        <dbReference type="Proteomes" id="UP001140206"/>
    </source>
</evidence>
<dbReference type="GO" id="GO:0003904">
    <property type="term" value="F:deoxyribodipyrimidine photo-lyase activity"/>
    <property type="evidence" value="ECO:0007669"/>
    <property type="project" value="TreeGrafter"/>
</dbReference>
<proteinExistence type="inferred from homology"/>
<dbReference type="GO" id="GO:0071949">
    <property type="term" value="F:FAD binding"/>
    <property type="evidence" value="ECO:0007669"/>
    <property type="project" value="TreeGrafter"/>
</dbReference>
<dbReference type="Pfam" id="PF12546">
    <property type="entry name" value="Cryptochrome_C"/>
    <property type="match status" value="1"/>
</dbReference>
<dbReference type="Pfam" id="PF00875">
    <property type="entry name" value="DNA_photolyase"/>
    <property type="match status" value="1"/>
</dbReference>
<dbReference type="InterPro" id="IPR005101">
    <property type="entry name" value="Cryptochr/Photolyase_FAD-bd"/>
</dbReference>
<feature type="binding site" evidence="6">
    <location>
        <begin position="403"/>
        <end position="405"/>
    </location>
    <ligand>
        <name>FAD</name>
        <dbReference type="ChEBI" id="CHEBI:57692"/>
    </ligand>
</feature>
<evidence type="ECO:0000256" key="2">
    <source>
        <dbReference type="ARBA" id="ARBA00005862"/>
    </source>
</evidence>
<dbReference type="InterPro" id="IPR018394">
    <property type="entry name" value="DNA_photolyase_1_CS_C"/>
</dbReference>
<dbReference type="GO" id="GO:0005634">
    <property type="term" value="C:nucleus"/>
    <property type="evidence" value="ECO:0007669"/>
    <property type="project" value="TreeGrafter"/>
</dbReference>
<dbReference type="EMBL" id="JAMFTS010000002">
    <property type="protein sequence ID" value="KAJ4794143.1"/>
    <property type="molecule type" value="Genomic_DNA"/>
</dbReference>
<keyword evidence="5" id="KW-0157">Chromophore</keyword>
<dbReference type="NCBIfam" id="TIGR02766">
    <property type="entry name" value="crypt_chrom_pln"/>
    <property type="match status" value="1"/>
</dbReference>
<evidence type="ECO:0000256" key="7">
    <source>
        <dbReference type="PIRSR" id="PIRSR602081-2"/>
    </source>
</evidence>
<feature type="binding site" evidence="6">
    <location>
        <position position="303"/>
    </location>
    <ligand>
        <name>FAD</name>
        <dbReference type="ChEBI" id="CHEBI:57692"/>
    </ligand>
</feature>
<dbReference type="Gene3D" id="3.40.50.620">
    <property type="entry name" value="HUPs"/>
    <property type="match status" value="1"/>
</dbReference>
<dbReference type="InterPro" id="IPR020978">
    <property type="entry name" value="Cryptochrome_C"/>
</dbReference>
<dbReference type="InterPro" id="IPR036155">
    <property type="entry name" value="Crypto/Photolyase_N_sf"/>
</dbReference>
<dbReference type="SUPFAM" id="SSF52425">
    <property type="entry name" value="Cryptochrome/photolyase, N-terminal domain"/>
    <property type="match status" value="1"/>
</dbReference>
<dbReference type="PROSITE" id="PS00691">
    <property type="entry name" value="DNA_PHOTOLYASES_1_2"/>
    <property type="match status" value="1"/>
</dbReference>
<feature type="site" description="Electron transfer via tryptophanyl radical" evidence="7">
    <location>
        <position position="413"/>
    </location>
</feature>
<dbReference type="GO" id="GO:0032922">
    <property type="term" value="P:circadian regulation of gene expression"/>
    <property type="evidence" value="ECO:0007669"/>
    <property type="project" value="TreeGrafter"/>
</dbReference>
<comment type="similarity">
    <text evidence="2">Belongs to the DNA photolyase class-1 family.</text>
</comment>
<feature type="binding site" evidence="6">
    <location>
        <begin position="260"/>
        <end position="264"/>
    </location>
    <ligand>
        <name>FAD</name>
        <dbReference type="ChEBI" id="CHEBI:57692"/>
    </ligand>
</feature>
<dbReference type="FunFam" id="1.10.579.10:FF:000003">
    <property type="entry name" value="Deoxyribodipyrimidine photo-lyase"/>
    <property type="match status" value="1"/>
</dbReference>
<dbReference type="InterPro" id="IPR014134">
    <property type="entry name" value="Cryptochrome_pln"/>
</dbReference>
<dbReference type="SUPFAM" id="SSF48173">
    <property type="entry name" value="Cryptochrome/photolyase FAD-binding domain"/>
    <property type="match status" value="1"/>
</dbReference>
<keyword evidence="4 6" id="KW-0274">FAD</keyword>
<dbReference type="PANTHER" id="PTHR11455">
    <property type="entry name" value="CRYPTOCHROME"/>
    <property type="match status" value="1"/>
</dbReference>
<comment type="cofactor">
    <cofactor evidence="1">
        <name>(6R)-5,10-methylene-5,6,7,8-tetrahydrofolate</name>
        <dbReference type="ChEBI" id="CHEBI:15636"/>
    </cofactor>
</comment>
<feature type="binding site" evidence="6">
    <location>
        <position position="248"/>
    </location>
    <ligand>
        <name>FAD</name>
        <dbReference type="ChEBI" id="CHEBI:57692"/>
    </ligand>
</feature>
<reference evidence="9" key="1">
    <citation type="submission" date="2022-08" db="EMBL/GenBank/DDBJ databases">
        <authorList>
            <person name="Marques A."/>
        </authorList>
    </citation>
    <scope>NUCLEOTIDE SEQUENCE</scope>
    <source>
        <strain evidence="9">RhyPub2mFocal</strain>
        <tissue evidence="9">Leaves</tissue>
    </source>
</reference>